<proteinExistence type="predicted"/>
<dbReference type="Proteomes" id="UP000276133">
    <property type="component" value="Unassembled WGS sequence"/>
</dbReference>
<dbReference type="EMBL" id="REGN01001107">
    <property type="protein sequence ID" value="RNA36997.1"/>
    <property type="molecule type" value="Genomic_DNA"/>
</dbReference>
<organism evidence="1 2">
    <name type="scientific">Brachionus plicatilis</name>
    <name type="common">Marine rotifer</name>
    <name type="synonym">Brachionus muelleri</name>
    <dbReference type="NCBI Taxonomy" id="10195"/>
    <lineage>
        <taxon>Eukaryota</taxon>
        <taxon>Metazoa</taxon>
        <taxon>Spiralia</taxon>
        <taxon>Gnathifera</taxon>
        <taxon>Rotifera</taxon>
        <taxon>Eurotatoria</taxon>
        <taxon>Monogononta</taxon>
        <taxon>Pseudotrocha</taxon>
        <taxon>Ploima</taxon>
        <taxon>Brachionidae</taxon>
        <taxon>Brachionus</taxon>
    </lineage>
</organism>
<evidence type="ECO:0000313" key="1">
    <source>
        <dbReference type="EMBL" id="RNA36997.1"/>
    </source>
</evidence>
<keyword evidence="2" id="KW-1185">Reference proteome</keyword>
<comment type="caution">
    <text evidence="1">The sequence shown here is derived from an EMBL/GenBank/DDBJ whole genome shotgun (WGS) entry which is preliminary data.</text>
</comment>
<feature type="non-terminal residue" evidence="1">
    <location>
        <position position="217"/>
    </location>
</feature>
<dbReference type="AlphaFoldDB" id="A0A3M7SMZ7"/>
<accession>A0A3M7SMZ7</accession>
<reference evidence="1 2" key="1">
    <citation type="journal article" date="2018" name="Sci. Rep.">
        <title>Genomic signatures of local adaptation to the degree of environmental predictability in rotifers.</title>
        <authorList>
            <person name="Franch-Gras L."/>
            <person name="Hahn C."/>
            <person name="Garcia-Roger E.M."/>
            <person name="Carmona M.J."/>
            <person name="Serra M."/>
            <person name="Gomez A."/>
        </authorList>
    </citation>
    <scope>NUCLEOTIDE SEQUENCE [LARGE SCALE GENOMIC DNA]</scope>
    <source>
        <strain evidence="1">HYR1</strain>
    </source>
</reference>
<sequence length="217" mass="25073">MCISFLIWSRFLSKISNEFDLCMEKSTDFFLRKLGSLTLAIIWSFSCVNFSNTLASNLENWLSLANLAQNGAGHFGPSDQACHSDRHNLRLFLSKSNLVPLDVQTIGFVDCMVTTLNTDKFAWLILYLLVSDSKHKIFTYLYFWDYKIYLSTTVFDQRKAYFVYSKLCLMENSLTGLDLRLSLLNLLNILLVGLRLKTINNKIKLNSLLNYVIFKQK</sequence>
<protein>
    <submittedName>
        <fullName evidence="1">Uncharacterized protein</fullName>
    </submittedName>
</protein>
<evidence type="ECO:0000313" key="2">
    <source>
        <dbReference type="Proteomes" id="UP000276133"/>
    </source>
</evidence>
<name>A0A3M7SMZ7_BRAPC</name>
<gene>
    <name evidence="1" type="ORF">BpHYR1_011934</name>
</gene>